<feature type="domain" description="N-acetyltransferase" evidence="4">
    <location>
        <begin position="18"/>
        <end position="189"/>
    </location>
</feature>
<feature type="compositionally biased region" description="Basic and acidic residues" evidence="3">
    <location>
        <begin position="211"/>
        <end position="221"/>
    </location>
</feature>
<evidence type="ECO:0000313" key="6">
    <source>
        <dbReference type="EMBL" id="MBB4776966.1"/>
    </source>
</evidence>
<dbReference type="EMBL" id="BAAAHD010000043">
    <property type="protein sequence ID" value="GAA0576138.1"/>
    <property type="molecule type" value="Genomic_DNA"/>
</dbReference>
<comment type="caution">
    <text evidence="6">The sequence shown here is derived from an EMBL/GenBank/DDBJ whole genome shotgun (WGS) entry which is preliminary data.</text>
</comment>
<dbReference type="InterPro" id="IPR016181">
    <property type="entry name" value="Acyl_CoA_acyltransferase"/>
</dbReference>
<evidence type="ECO:0000313" key="7">
    <source>
        <dbReference type="Proteomes" id="UP000549343"/>
    </source>
</evidence>
<dbReference type="GO" id="GO:0005840">
    <property type="term" value="C:ribosome"/>
    <property type="evidence" value="ECO:0007669"/>
    <property type="project" value="UniProtKB-KW"/>
</dbReference>
<gene>
    <name evidence="6" type="ORF">F4557_005384</name>
    <name evidence="5" type="ORF">GCM10009546_43170</name>
</gene>
<proteinExistence type="predicted"/>
<feature type="region of interest" description="Disordered" evidence="3">
    <location>
        <begin position="200"/>
        <end position="221"/>
    </location>
</feature>
<keyword evidence="1" id="KW-0808">Transferase</keyword>
<organism evidence="6 7">
    <name type="scientific">Actinomadura livida</name>
    <dbReference type="NCBI Taxonomy" id="79909"/>
    <lineage>
        <taxon>Bacteria</taxon>
        <taxon>Bacillati</taxon>
        <taxon>Actinomycetota</taxon>
        <taxon>Actinomycetes</taxon>
        <taxon>Streptosporangiales</taxon>
        <taxon>Thermomonosporaceae</taxon>
        <taxon>Actinomadura</taxon>
    </lineage>
</organism>
<reference evidence="6 7" key="3">
    <citation type="submission" date="2020-08" db="EMBL/GenBank/DDBJ databases">
        <title>Sequencing the genomes of 1000 actinobacteria strains.</title>
        <authorList>
            <person name="Klenk H.-P."/>
        </authorList>
    </citation>
    <scope>NUCLEOTIDE SEQUENCE [LARGE SCALE GENOMIC DNA]</scope>
    <source>
        <strain evidence="6 7">DSM 44772</strain>
    </source>
</reference>
<reference evidence="5" key="1">
    <citation type="journal article" date="2014" name="Int. J. Syst. Evol. Microbiol.">
        <title>Complete genome of a new Firmicutes species belonging to the dominant human colonic microbiota ('Ruminococcus bicirculans') reveals two chromosomes and a selective capacity to utilize plant glucans.</title>
        <authorList>
            <consortium name="NISC Comparative Sequencing Program"/>
            <person name="Wegmann U."/>
            <person name="Louis P."/>
            <person name="Goesmann A."/>
            <person name="Henrissat B."/>
            <person name="Duncan S.H."/>
            <person name="Flint H.J."/>
        </authorList>
    </citation>
    <scope>NUCLEOTIDE SEQUENCE</scope>
    <source>
        <strain evidence="5">JCM 10667</strain>
    </source>
</reference>
<dbReference type="CDD" id="cd04301">
    <property type="entry name" value="NAT_SF"/>
    <property type="match status" value="1"/>
</dbReference>
<evidence type="ECO:0000313" key="5">
    <source>
        <dbReference type="EMBL" id="GAA0576138.1"/>
    </source>
</evidence>
<dbReference type="EMBL" id="JACHMV010000001">
    <property type="protein sequence ID" value="MBB4776966.1"/>
    <property type="molecule type" value="Genomic_DNA"/>
</dbReference>
<reference evidence="8" key="2">
    <citation type="journal article" date="2019" name="Int. J. Syst. Evol. Microbiol.">
        <title>The Global Catalogue of Microorganisms (GCM) 10K type strain sequencing project: providing services to taxonomists for standard genome sequencing and annotation.</title>
        <authorList>
            <consortium name="The Broad Institute Genomics Platform"/>
            <consortium name="The Broad Institute Genome Sequencing Center for Infectious Disease"/>
            <person name="Wu L."/>
            <person name="Ma J."/>
        </authorList>
    </citation>
    <scope>NUCLEOTIDE SEQUENCE [LARGE SCALE GENOMIC DNA]</scope>
    <source>
        <strain evidence="8">JCM 10667</strain>
    </source>
</reference>
<accession>A0A7W7IH02</accession>
<evidence type="ECO:0000256" key="3">
    <source>
        <dbReference type="SAM" id="MobiDB-lite"/>
    </source>
</evidence>
<dbReference type="PANTHER" id="PTHR43877">
    <property type="entry name" value="AMINOALKYLPHOSPHONATE N-ACETYLTRANSFERASE-RELATED-RELATED"/>
    <property type="match status" value="1"/>
</dbReference>
<evidence type="ECO:0000256" key="1">
    <source>
        <dbReference type="ARBA" id="ARBA00022679"/>
    </source>
</evidence>
<name>A0A7W7IH02_9ACTN</name>
<evidence type="ECO:0000259" key="4">
    <source>
        <dbReference type="PROSITE" id="PS51186"/>
    </source>
</evidence>
<dbReference type="Proteomes" id="UP001501427">
    <property type="component" value="Unassembled WGS sequence"/>
</dbReference>
<keyword evidence="6" id="KW-0687">Ribonucleoprotein</keyword>
<dbReference type="PROSITE" id="PS51186">
    <property type="entry name" value="GNAT"/>
    <property type="match status" value="1"/>
</dbReference>
<reference evidence="5" key="4">
    <citation type="submission" date="2023-12" db="EMBL/GenBank/DDBJ databases">
        <authorList>
            <person name="Sun Q."/>
            <person name="Inoue M."/>
        </authorList>
    </citation>
    <scope>NUCLEOTIDE SEQUENCE</scope>
    <source>
        <strain evidence="5">JCM 10667</strain>
    </source>
</reference>
<evidence type="ECO:0000256" key="2">
    <source>
        <dbReference type="ARBA" id="ARBA00023315"/>
    </source>
</evidence>
<dbReference type="SUPFAM" id="SSF55729">
    <property type="entry name" value="Acyl-CoA N-acyltransferases (Nat)"/>
    <property type="match status" value="1"/>
</dbReference>
<sequence length="221" mass="25649">MDTETGARQRSRAARIGYRIRLARPDELDDVLGLIDHAAAWLREKKNTTQWANPWPSIDDRRKRVYEALLNRETWLLFDRERLIGTVSIRLIGHEELWTARERETEAVYLHRLVVHRDYTGLGLGAELIEWAGRKGAARQRNAELIRIDVWTDNTELHDYYRRQGFQDVAIRTTSDNTPSGALFEKPLRTGPPSAVTRITERRRPQAMPGRRAELTRSGRA</sequence>
<dbReference type="RefSeq" id="WP_184887135.1">
    <property type="nucleotide sequence ID" value="NZ_BAAAHD010000043.1"/>
</dbReference>
<dbReference type="InterPro" id="IPR050832">
    <property type="entry name" value="Bact_Acetyltransf"/>
</dbReference>
<dbReference type="PANTHER" id="PTHR43877:SF2">
    <property type="entry name" value="AMINOALKYLPHOSPHONATE N-ACETYLTRANSFERASE-RELATED"/>
    <property type="match status" value="1"/>
</dbReference>
<keyword evidence="6" id="KW-0689">Ribosomal protein</keyword>
<protein>
    <submittedName>
        <fullName evidence="6">Ribosomal protein S18 acetylase RimI-like enzyme</fullName>
    </submittedName>
</protein>
<dbReference type="InterPro" id="IPR000182">
    <property type="entry name" value="GNAT_dom"/>
</dbReference>
<dbReference type="Pfam" id="PF00583">
    <property type="entry name" value="Acetyltransf_1"/>
    <property type="match status" value="1"/>
</dbReference>
<keyword evidence="8" id="KW-1185">Reference proteome</keyword>
<dbReference type="GO" id="GO:0016747">
    <property type="term" value="F:acyltransferase activity, transferring groups other than amino-acyl groups"/>
    <property type="evidence" value="ECO:0007669"/>
    <property type="project" value="InterPro"/>
</dbReference>
<dbReference type="Gene3D" id="3.40.630.30">
    <property type="match status" value="1"/>
</dbReference>
<evidence type="ECO:0000313" key="8">
    <source>
        <dbReference type="Proteomes" id="UP001501427"/>
    </source>
</evidence>
<dbReference type="Proteomes" id="UP000549343">
    <property type="component" value="Unassembled WGS sequence"/>
</dbReference>
<keyword evidence="2" id="KW-0012">Acyltransferase</keyword>
<dbReference type="AlphaFoldDB" id="A0A7W7IH02"/>